<dbReference type="RefSeq" id="XP_028868100.1">
    <property type="nucleotide sequence ID" value="XM_029012267.1"/>
</dbReference>
<dbReference type="GO" id="GO:0005525">
    <property type="term" value="F:GTP binding"/>
    <property type="evidence" value="ECO:0007669"/>
    <property type="project" value="UniProtKB-KW"/>
</dbReference>
<feature type="domain" description="GB1/RHD3-type G" evidence="12">
    <location>
        <begin position="45"/>
        <end position="297"/>
    </location>
</feature>
<keyword evidence="5 11" id="KW-1133">Transmembrane helix</keyword>
<dbReference type="InterPro" id="IPR030386">
    <property type="entry name" value="G_GB1_RHD3_dom"/>
</dbReference>
<feature type="region of interest" description="Disordered" evidence="10">
    <location>
        <begin position="821"/>
        <end position="852"/>
    </location>
</feature>
<gene>
    <name evidence="13" type="ORF">BOVATA_033500</name>
</gene>
<dbReference type="AlphaFoldDB" id="A0A2H6KFU9"/>
<dbReference type="PANTHER" id="PTHR45923">
    <property type="entry name" value="PROTEIN SEY1"/>
    <property type="match status" value="1"/>
</dbReference>
<dbReference type="CDD" id="cd01851">
    <property type="entry name" value="GBP"/>
    <property type="match status" value="1"/>
</dbReference>
<evidence type="ECO:0000256" key="11">
    <source>
        <dbReference type="SAM" id="Phobius"/>
    </source>
</evidence>
<dbReference type="Proteomes" id="UP000236319">
    <property type="component" value="Unassembled WGS sequence"/>
</dbReference>
<dbReference type="Pfam" id="PF20428">
    <property type="entry name" value="Sey1_3HB"/>
    <property type="match status" value="1"/>
</dbReference>
<dbReference type="EMBL" id="BDSA01000003">
    <property type="protein sequence ID" value="GBE61857.1"/>
    <property type="molecule type" value="Genomic_DNA"/>
</dbReference>
<dbReference type="PANTHER" id="PTHR45923:SF2">
    <property type="entry name" value="PROTEIN SEY1"/>
    <property type="match status" value="1"/>
</dbReference>
<dbReference type="GeneID" id="39875627"/>
<evidence type="ECO:0000313" key="14">
    <source>
        <dbReference type="Proteomes" id="UP000236319"/>
    </source>
</evidence>
<comment type="similarity">
    <text evidence="9">Belongs to the TRAFAC class dynamin-like GTPase superfamily. GB1/RHD3 GTPase family.</text>
</comment>
<keyword evidence="7 11" id="KW-0472">Membrane</keyword>
<dbReference type="OrthoDB" id="1597724at2759"/>
<dbReference type="Pfam" id="PF05879">
    <property type="entry name" value="RHD3_GTPase"/>
    <property type="match status" value="1"/>
</dbReference>
<keyword evidence="1 11" id="KW-0812">Transmembrane</keyword>
<evidence type="ECO:0000259" key="12">
    <source>
        <dbReference type="PROSITE" id="PS51715"/>
    </source>
</evidence>
<feature type="compositionally biased region" description="Basic and acidic residues" evidence="10">
    <location>
        <begin position="841"/>
        <end position="852"/>
    </location>
</feature>
<keyword evidence="3" id="KW-0378">Hydrolase</keyword>
<evidence type="ECO:0000313" key="13">
    <source>
        <dbReference type="EMBL" id="GBE61857.1"/>
    </source>
</evidence>
<evidence type="ECO:0000256" key="3">
    <source>
        <dbReference type="ARBA" id="ARBA00022801"/>
    </source>
</evidence>
<comment type="caution">
    <text evidence="13">The sequence shown here is derived from an EMBL/GenBank/DDBJ whole genome shotgun (WGS) entry which is preliminary data.</text>
</comment>
<dbReference type="GO" id="GO:0003924">
    <property type="term" value="F:GTPase activity"/>
    <property type="evidence" value="ECO:0007669"/>
    <property type="project" value="TreeGrafter"/>
</dbReference>
<accession>A0A2H6KFU9</accession>
<reference evidence="13 14" key="1">
    <citation type="journal article" date="2017" name="BMC Genomics">
        <title>Whole-genome assembly of Babesia ovata and comparative genomics between closely related pathogens.</title>
        <authorList>
            <person name="Yamagishi J."/>
            <person name="Asada M."/>
            <person name="Hakimi H."/>
            <person name="Tanaka T.Q."/>
            <person name="Sugimoto C."/>
            <person name="Kawazu S."/>
        </authorList>
    </citation>
    <scope>NUCLEOTIDE SEQUENCE [LARGE SCALE GENOMIC DNA]</scope>
    <source>
        <strain evidence="13 14">Miyake</strain>
    </source>
</reference>
<evidence type="ECO:0000256" key="10">
    <source>
        <dbReference type="SAM" id="MobiDB-lite"/>
    </source>
</evidence>
<feature type="transmembrane region" description="Helical" evidence="11">
    <location>
        <begin position="734"/>
        <end position="755"/>
    </location>
</feature>
<keyword evidence="6" id="KW-0342">GTP-binding</keyword>
<evidence type="ECO:0000256" key="7">
    <source>
        <dbReference type="ARBA" id="ARBA00023136"/>
    </source>
</evidence>
<keyword evidence="4" id="KW-0256">Endoplasmic reticulum</keyword>
<proteinExistence type="inferred from homology"/>
<dbReference type="InterPro" id="IPR008803">
    <property type="entry name" value="RHD3/Sey1"/>
</dbReference>
<dbReference type="GO" id="GO:0016320">
    <property type="term" value="P:endoplasmic reticulum membrane fusion"/>
    <property type="evidence" value="ECO:0007669"/>
    <property type="project" value="TreeGrafter"/>
</dbReference>
<evidence type="ECO:0000256" key="2">
    <source>
        <dbReference type="ARBA" id="ARBA00022741"/>
    </source>
</evidence>
<evidence type="ECO:0000256" key="9">
    <source>
        <dbReference type="PROSITE-ProRule" id="PRU01052"/>
    </source>
</evidence>
<feature type="transmembrane region" description="Helical" evidence="11">
    <location>
        <begin position="761"/>
        <end position="781"/>
    </location>
</feature>
<keyword evidence="14" id="KW-1185">Reference proteome</keyword>
<dbReference type="VEuPathDB" id="PiroplasmaDB:BOVATA_033500"/>
<evidence type="ECO:0000256" key="8">
    <source>
        <dbReference type="ARBA" id="ARBA00029381"/>
    </source>
</evidence>
<dbReference type="PROSITE" id="PS51715">
    <property type="entry name" value="G_GB1_RHD3"/>
    <property type="match status" value="1"/>
</dbReference>
<evidence type="ECO:0000256" key="5">
    <source>
        <dbReference type="ARBA" id="ARBA00022989"/>
    </source>
</evidence>
<protein>
    <submittedName>
        <fullName evidence="13">Root hair defective 3 GTP-binding protein</fullName>
    </submittedName>
</protein>
<dbReference type="GO" id="GO:0005783">
    <property type="term" value="C:endoplasmic reticulum"/>
    <property type="evidence" value="ECO:0007669"/>
    <property type="project" value="TreeGrafter"/>
</dbReference>
<keyword evidence="2" id="KW-0547">Nucleotide-binding</keyword>
<name>A0A2H6KFU9_9APIC</name>
<evidence type="ECO:0000256" key="1">
    <source>
        <dbReference type="ARBA" id="ARBA00022692"/>
    </source>
</evidence>
<dbReference type="InterPro" id="IPR046758">
    <property type="entry name" value="Sey1/RHD3-like_3HB"/>
</dbReference>
<dbReference type="Gene3D" id="3.40.50.300">
    <property type="entry name" value="P-loop containing nucleotide triphosphate hydrolases"/>
    <property type="match status" value="1"/>
</dbReference>
<sequence length="852" mass="95748">MMSEGMESSGGNMAVTKPVEFIDYNCDISDSFNEYLRNEKFDKFGFRYNVLSILGCQSSGKSGCRHFVVSVSAGSLLNAVFGLNFDVMDTKLGHSQTTKGLWGALVLPEDDEQHNATLVIDVEGTDSRERGEGRLTFEHRSSLLCLAISDCVVINLWYHSLGNLTGSNYGLLKTVMEANLELMEGTDNSMGSVECKTILCFCIRDWFPELAPLETVRGKIVNGYMQGIWNEIHKPARFQNASMEDVFRIELFGFNHALAHKEEFAADASKFRSEWLNSIRPESYSRAVPSDGFFYYARNILNTVKEQNHLDIPTQREMLANFRCQEIKVAVLADVEPKVADMFADAQSGSVGNFIERATEVADQAVAAYLESASRYETETSQKIGKELLRALLQKMQPTFDALMAQECSEMALQATVKMEERFSLSGKGRSLMVGGSPAVEAWPQFTEACEAIRLELWESLSLQMQSYSVNYSNDSGISVDYSFDTTAASDMFNVTFKNEVDVVRKRHLHALREQIADLIDTGFKVIEAVLLENGVTSEKYWGAVNSHIEQAYQSSLDTYRSCYEGLISTVQPQEFEYFTFVALVGRTKANLDRVESRITEIIVERFEQFFMYQERDGESIPRAWESCSEDELQQTYARCKKEALNVVAVIRDSRPSKLKVPRFDVSELKPNHVLYRELSTGVSGLVGAQSSLSDDMLVDTVKACKLRFHELYHRAHQIQSYARSGISWRNIPTYFWVLLLVCAWNEICTVLRVIFKVQVLIPMIILVFLAVQYGSTYVFGDSAKIFRRVLDPIKAQVRGMCFKGAHWALRAASTAVATARDMRGGRRTSSASVPEDDDVGGAKDKDSAPPS</sequence>
<comment type="function">
    <text evidence="8">Probable GTP-binding protein involved in generating and maintaining the structure of the tubular endoplasmic reticulum network.</text>
</comment>
<organism evidence="13 14">
    <name type="scientific">Babesia ovata</name>
    <dbReference type="NCBI Taxonomy" id="189622"/>
    <lineage>
        <taxon>Eukaryota</taxon>
        <taxon>Sar</taxon>
        <taxon>Alveolata</taxon>
        <taxon>Apicomplexa</taxon>
        <taxon>Aconoidasida</taxon>
        <taxon>Piroplasmida</taxon>
        <taxon>Babesiidae</taxon>
        <taxon>Babesia</taxon>
    </lineage>
</organism>
<evidence type="ECO:0000256" key="4">
    <source>
        <dbReference type="ARBA" id="ARBA00022824"/>
    </source>
</evidence>
<dbReference type="InterPro" id="IPR027417">
    <property type="entry name" value="P-loop_NTPase"/>
</dbReference>
<dbReference type="SUPFAM" id="SSF52540">
    <property type="entry name" value="P-loop containing nucleoside triphosphate hydrolases"/>
    <property type="match status" value="1"/>
</dbReference>
<evidence type="ECO:0000256" key="6">
    <source>
        <dbReference type="ARBA" id="ARBA00023134"/>
    </source>
</evidence>